<comment type="caution">
    <text evidence="1">The sequence shown here is derived from an EMBL/GenBank/DDBJ whole genome shotgun (WGS) entry which is preliminary data.</text>
</comment>
<keyword evidence="2" id="KW-1185">Reference proteome</keyword>
<organism evidence="1 2">
    <name type="scientific">Roseiterribacter gracilis</name>
    <dbReference type="NCBI Taxonomy" id="2812848"/>
    <lineage>
        <taxon>Bacteria</taxon>
        <taxon>Pseudomonadati</taxon>
        <taxon>Pseudomonadota</taxon>
        <taxon>Alphaproteobacteria</taxon>
        <taxon>Rhodospirillales</taxon>
        <taxon>Roseiterribacteraceae</taxon>
        <taxon>Roseiterribacter</taxon>
    </lineage>
</organism>
<dbReference type="AlphaFoldDB" id="A0A8S8X9N3"/>
<sequence>MRLKIERVGIVEAELQLLTQSLHGIAAATDAETTLAKVTAFLKIADKVIARHLLLGQPELSSARSVLVDPGGSNDSERPA</sequence>
<protein>
    <submittedName>
        <fullName evidence="1">Uncharacterized protein</fullName>
    </submittedName>
</protein>
<accession>A0A8S8X9N3</accession>
<proteinExistence type="predicted"/>
<name>A0A8S8X9N3_9PROT</name>
<reference evidence="1" key="1">
    <citation type="submission" date="2021-02" db="EMBL/GenBank/DDBJ databases">
        <title>Genome sequence of Rhodospirillales sp. strain TMPK1 isolated from soil.</title>
        <authorList>
            <person name="Nakai R."/>
            <person name="Kusada H."/>
            <person name="Tamaki H."/>
        </authorList>
    </citation>
    <scope>NUCLEOTIDE SEQUENCE</scope>
    <source>
        <strain evidence="1">TMPK1</strain>
    </source>
</reference>
<dbReference type="EMBL" id="BOPV01000001">
    <property type="protein sequence ID" value="GIL38299.1"/>
    <property type="molecule type" value="Genomic_DNA"/>
</dbReference>
<dbReference type="Proteomes" id="UP000681075">
    <property type="component" value="Unassembled WGS sequence"/>
</dbReference>
<evidence type="ECO:0000313" key="1">
    <source>
        <dbReference type="EMBL" id="GIL38299.1"/>
    </source>
</evidence>
<evidence type="ECO:0000313" key="2">
    <source>
        <dbReference type="Proteomes" id="UP000681075"/>
    </source>
</evidence>
<gene>
    <name evidence="1" type="ORF">TMPK1_05360</name>
</gene>
<dbReference type="RefSeq" id="WP_420241276.1">
    <property type="nucleotide sequence ID" value="NZ_BOPV01000001.1"/>
</dbReference>